<sequence>MGSKWEIEKFTGSNDFGLWKVKVRAILTQQKCDEAVKGEAGMPANLSNEEKTEMDKKAHSIIILCLSDKVLREVAKEKTAVEMWTKLDSLYMTKSLAHKQLLKQQLYFFRMVENKSVVEQLTKFNKIIDDLANINVKIEDEDQAFHLLCALPKSLENLKDALLYGKEGTITLDEVQSALITKELTKLRDLRVDDSGEGLSVARGGSENDGRWKGKKNWSKSRATGEGGGKFKCQYCQEPGHFKRDCPRRGGGGNSSAQIAVGDEAYEEGFLELVEGGDVHLEDEKACKVQVCFKVVEKFALQGESHSGTTGLSLWWRNLGLRWSLLLVRLEEEKQSTIAFGYLGDREESGIVGPKKGIAMETLWEACGTYLKFQGQLEASISSRVRSGSLRGSKMVWCLIMWKWHGGWWEVCTNINLNVRWRLLEITLRIDEEEEKTGYGSEACAARSFLHAARVRGVRVGNGRDTLFWLDPWLEECPLQRSFCRLYDLAENKSVSVADMFEAGWGIGGEAWKWRRRLFAWEEELVLGCVGKLANICLQVDEVDRWVWKLHSSQSYSVKSAYSYLSVSKTRISDSFDRFL</sequence>
<dbReference type="GO" id="GO:0003676">
    <property type="term" value="F:nucleic acid binding"/>
    <property type="evidence" value="ECO:0007669"/>
    <property type="project" value="InterPro"/>
</dbReference>
<feature type="region of interest" description="Disordered" evidence="2">
    <location>
        <begin position="201"/>
        <end position="226"/>
    </location>
</feature>
<feature type="domain" description="CCHC-type" evidence="3">
    <location>
        <begin position="232"/>
        <end position="248"/>
    </location>
</feature>
<evidence type="ECO:0000259" key="3">
    <source>
        <dbReference type="PROSITE" id="PS50158"/>
    </source>
</evidence>
<name>A0A2Z6N4T4_TRISU</name>
<evidence type="ECO:0000313" key="5">
    <source>
        <dbReference type="Proteomes" id="UP000242715"/>
    </source>
</evidence>
<keyword evidence="1" id="KW-0479">Metal-binding</keyword>
<evidence type="ECO:0000256" key="1">
    <source>
        <dbReference type="PROSITE-ProRule" id="PRU00047"/>
    </source>
</evidence>
<dbReference type="InterPro" id="IPR036875">
    <property type="entry name" value="Znf_CCHC_sf"/>
</dbReference>
<evidence type="ECO:0000256" key="2">
    <source>
        <dbReference type="SAM" id="MobiDB-lite"/>
    </source>
</evidence>
<dbReference type="OrthoDB" id="1413826at2759"/>
<dbReference type="GO" id="GO:0008270">
    <property type="term" value="F:zinc ion binding"/>
    <property type="evidence" value="ECO:0007669"/>
    <property type="project" value="UniProtKB-KW"/>
</dbReference>
<keyword evidence="1" id="KW-0862">Zinc</keyword>
<dbReference type="Proteomes" id="UP000242715">
    <property type="component" value="Unassembled WGS sequence"/>
</dbReference>
<gene>
    <name evidence="4" type="ORF">TSUD_275280</name>
</gene>
<dbReference type="EMBL" id="DF973784">
    <property type="protein sequence ID" value="GAU39928.1"/>
    <property type="molecule type" value="Genomic_DNA"/>
</dbReference>
<organism evidence="4 5">
    <name type="scientific">Trifolium subterraneum</name>
    <name type="common">Subterranean clover</name>
    <dbReference type="NCBI Taxonomy" id="3900"/>
    <lineage>
        <taxon>Eukaryota</taxon>
        <taxon>Viridiplantae</taxon>
        <taxon>Streptophyta</taxon>
        <taxon>Embryophyta</taxon>
        <taxon>Tracheophyta</taxon>
        <taxon>Spermatophyta</taxon>
        <taxon>Magnoliopsida</taxon>
        <taxon>eudicotyledons</taxon>
        <taxon>Gunneridae</taxon>
        <taxon>Pentapetalae</taxon>
        <taxon>rosids</taxon>
        <taxon>fabids</taxon>
        <taxon>Fabales</taxon>
        <taxon>Fabaceae</taxon>
        <taxon>Papilionoideae</taxon>
        <taxon>50 kb inversion clade</taxon>
        <taxon>NPAAA clade</taxon>
        <taxon>Hologalegina</taxon>
        <taxon>IRL clade</taxon>
        <taxon>Trifolieae</taxon>
        <taxon>Trifolium</taxon>
    </lineage>
</organism>
<dbReference type="PROSITE" id="PS50158">
    <property type="entry name" value="ZF_CCHC"/>
    <property type="match status" value="1"/>
</dbReference>
<proteinExistence type="predicted"/>
<dbReference type="AlphaFoldDB" id="A0A2Z6N4T4"/>
<protein>
    <recommendedName>
        <fullName evidence="3">CCHC-type domain-containing protein</fullName>
    </recommendedName>
</protein>
<evidence type="ECO:0000313" key="4">
    <source>
        <dbReference type="EMBL" id="GAU39928.1"/>
    </source>
</evidence>
<dbReference type="SUPFAM" id="SSF57756">
    <property type="entry name" value="Retrovirus zinc finger-like domains"/>
    <property type="match status" value="1"/>
</dbReference>
<dbReference type="PANTHER" id="PTHR36617">
    <property type="entry name" value="PROTEIN, PUTATIVE-RELATED"/>
    <property type="match status" value="1"/>
</dbReference>
<dbReference type="Pfam" id="PF14223">
    <property type="entry name" value="Retrotran_gag_2"/>
    <property type="match status" value="1"/>
</dbReference>
<dbReference type="Pfam" id="PF00098">
    <property type="entry name" value="zf-CCHC"/>
    <property type="match status" value="1"/>
</dbReference>
<keyword evidence="1" id="KW-0863">Zinc-finger</keyword>
<dbReference type="Gene3D" id="4.10.60.10">
    <property type="entry name" value="Zinc finger, CCHC-type"/>
    <property type="match status" value="1"/>
</dbReference>
<dbReference type="InterPro" id="IPR001878">
    <property type="entry name" value="Znf_CCHC"/>
</dbReference>
<keyword evidence="5" id="KW-1185">Reference proteome</keyword>
<dbReference type="SMART" id="SM00343">
    <property type="entry name" value="ZnF_C2HC"/>
    <property type="match status" value="1"/>
</dbReference>
<reference evidence="5" key="1">
    <citation type="journal article" date="2017" name="Front. Plant Sci.">
        <title>Climate Clever Clovers: New Paradigm to Reduce the Environmental Footprint of Ruminants by Breeding Low Methanogenic Forages Utilizing Haplotype Variation.</title>
        <authorList>
            <person name="Kaur P."/>
            <person name="Appels R."/>
            <person name="Bayer P.E."/>
            <person name="Keeble-Gagnere G."/>
            <person name="Wang J."/>
            <person name="Hirakawa H."/>
            <person name="Shirasawa K."/>
            <person name="Vercoe P."/>
            <person name="Stefanova K."/>
            <person name="Durmic Z."/>
            <person name="Nichols P."/>
            <person name="Revell C."/>
            <person name="Isobe S.N."/>
            <person name="Edwards D."/>
            <person name="Erskine W."/>
        </authorList>
    </citation>
    <scope>NUCLEOTIDE SEQUENCE [LARGE SCALE GENOMIC DNA]</scope>
    <source>
        <strain evidence="5">cv. Daliak</strain>
    </source>
</reference>
<dbReference type="PANTHER" id="PTHR36617:SF5">
    <property type="entry name" value="OS05G0421675 PROTEIN"/>
    <property type="match status" value="1"/>
</dbReference>
<accession>A0A2Z6N4T4</accession>